<dbReference type="GO" id="GO:0008483">
    <property type="term" value="F:transaminase activity"/>
    <property type="evidence" value="ECO:0007669"/>
    <property type="project" value="TreeGrafter"/>
</dbReference>
<dbReference type="PIRSF" id="PIRSF000390">
    <property type="entry name" value="PLP_StrS"/>
    <property type="match status" value="1"/>
</dbReference>
<dbReference type="STRING" id="634436.SAMN05216361_1126"/>
<dbReference type="NCBIfam" id="TIGR03588">
    <property type="entry name" value="PseC"/>
    <property type="match status" value="1"/>
</dbReference>
<organism evidence="6 7">
    <name type="scientific">Marisediminitalea aggregata</name>
    <dbReference type="NCBI Taxonomy" id="634436"/>
    <lineage>
        <taxon>Bacteria</taxon>
        <taxon>Pseudomonadati</taxon>
        <taxon>Pseudomonadota</taxon>
        <taxon>Gammaproteobacteria</taxon>
        <taxon>Alteromonadales</taxon>
        <taxon>Alteromonadaceae</taxon>
        <taxon>Marisediminitalea</taxon>
    </lineage>
</organism>
<dbReference type="InterPro" id="IPR020026">
    <property type="entry name" value="PseC"/>
</dbReference>
<evidence type="ECO:0000256" key="5">
    <source>
        <dbReference type="RuleBase" id="RU004508"/>
    </source>
</evidence>
<comment type="similarity">
    <text evidence="2 5">Belongs to the DegT/DnrJ/EryC1 family.</text>
</comment>
<dbReference type="OrthoDB" id="9804264at2"/>
<dbReference type="Pfam" id="PF01041">
    <property type="entry name" value="DegT_DnrJ_EryC1"/>
    <property type="match status" value="1"/>
</dbReference>
<dbReference type="Proteomes" id="UP000184520">
    <property type="component" value="Unassembled WGS sequence"/>
</dbReference>
<dbReference type="GO" id="GO:0030170">
    <property type="term" value="F:pyridoxal phosphate binding"/>
    <property type="evidence" value="ECO:0007669"/>
    <property type="project" value="TreeGrafter"/>
</dbReference>
<evidence type="ECO:0000256" key="1">
    <source>
        <dbReference type="ARBA" id="ARBA00022898"/>
    </source>
</evidence>
<dbReference type="PANTHER" id="PTHR30244">
    <property type="entry name" value="TRANSAMINASE"/>
    <property type="match status" value="1"/>
</dbReference>
<evidence type="ECO:0000313" key="6">
    <source>
        <dbReference type="EMBL" id="SHG05933.1"/>
    </source>
</evidence>
<dbReference type="SUPFAM" id="SSF53383">
    <property type="entry name" value="PLP-dependent transferases"/>
    <property type="match status" value="1"/>
</dbReference>
<reference evidence="7" key="1">
    <citation type="submission" date="2016-11" db="EMBL/GenBank/DDBJ databases">
        <authorList>
            <person name="Varghese N."/>
            <person name="Submissions S."/>
        </authorList>
    </citation>
    <scope>NUCLEOTIDE SEQUENCE [LARGE SCALE GENOMIC DNA]</scope>
    <source>
        <strain evidence="7">CGMCC 1.8995</strain>
    </source>
</reference>
<dbReference type="InterPro" id="IPR015424">
    <property type="entry name" value="PyrdxlP-dep_Trfase"/>
</dbReference>
<dbReference type="InterPro" id="IPR015421">
    <property type="entry name" value="PyrdxlP-dep_Trfase_major"/>
</dbReference>
<evidence type="ECO:0000256" key="2">
    <source>
        <dbReference type="ARBA" id="ARBA00037999"/>
    </source>
</evidence>
<dbReference type="Gene3D" id="3.40.640.10">
    <property type="entry name" value="Type I PLP-dependent aspartate aminotransferase-like (Major domain)"/>
    <property type="match status" value="1"/>
</dbReference>
<dbReference type="GO" id="GO:0000271">
    <property type="term" value="P:polysaccharide biosynthetic process"/>
    <property type="evidence" value="ECO:0007669"/>
    <property type="project" value="TreeGrafter"/>
</dbReference>
<dbReference type="PANTHER" id="PTHR30244:SF34">
    <property type="entry name" value="DTDP-4-AMINO-4,6-DIDEOXYGALACTOSE TRANSAMINASE"/>
    <property type="match status" value="1"/>
</dbReference>
<proteinExistence type="inferred from homology"/>
<feature type="active site" description="Proton acceptor" evidence="3">
    <location>
        <position position="189"/>
    </location>
</feature>
<dbReference type="CDD" id="cd00616">
    <property type="entry name" value="AHBA_syn"/>
    <property type="match status" value="1"/>
</dbReference>
<keyword evidence="7" id="KW-1185">Reference proteome</keyword>
<dbReference type="EMBL" id="FQWD01000002">
    <property type="protein sequence ID" value="SHG05933.1"/>
    <property type="molecule type" value="Genomic_DNA"/>
</dbReference>
<dbReference type="InterPro" id="IPR000653">
    <property type="entry name" value="DegT/StrS_aminotransferase"/>
</dbReference>
<sequence length="381" mass="41911">MIPYGKHSIFEEDIQAVSDVLENGFLTQGEQVPLFENALCEYTGASFAVACNSGTSGLHIACLAAGVEASDVVWTVPNSFAASANCARYCGAEVDFVDIDPVSRNICVNALIDKLHLAAAEKRIPKVLIVVHFAGSSCDMAAISAVTEPYGIVLIEDAAHALGANDALGNRVGACKYSAMTVMSFHPVKSITSAEGGAVMTNDDEYAESARRYASHGITRDPQLFDATHHNEPWFYAQIELGYNYRLSDVHAVLGRSQLRRLDTFVQARRALAKAYDDALQSLPVKRPLLDMDSAWHLYTIELTEHDRTTVFTALRERGIGVNVHYIPIHLHPYYQQLGFKAGQFPHAEHYYNNAITLPLFPALTADNQQEVIRQLKEVLV</sequence>
<accession>A0A1M5GQJ5</accession>
<dbReference type="RefSeq" id="WP_073319180.1">
    <property type="nucleotide sequence ID" value="NZ_FQWD01000002.1"/>
</dbReference>
<evidence type="ECO:0000256" key="3">
    <source>
        <dbReference type="PIRSR" id="PIRSR000390-1"/>
    </source>
</evidence>
<name>A0A1M5GQJ5_9ALTE</name>
<evidence type="ECO:0000256" key="4">
    <source>
        <dbReference type="PIRSR" id="PIRSR000390-2"/>
    </source>
</evidence>
<keyword evidence="1 4" id="KW-0663">Pyridoxal phosphate</keyword>
<feature type="modified residue" description="N6-(pyridoxal phosphate)lysine" evidence="4">
    <location>
        <position position="189"/>
    </location>
</feature>
<gene>
    <name evidence="6" type="ORF">SAMN05216361_1126</name>
</gene>
<protein>
    <submittedName>
        <fullName evidence="6">UDP-4-amino-4,6-dideoxy-N-acetyl-beta-L-altrosamine transaminase</fullName>
    </submittedName>
</protein>
<dbReference type="Gene3D" id="3.90.1150.10">
    <property type="entry name" value="Aspartate Aminotransferase, domain 1"/>
    <property type="match status" value="1"/>
</dbReference>
<dbReference type="InterPro" id="IPR015422">
    <property type="entry name" value="PyrdxlP-dep_Trfase_small"/>
</dbReference>
<dbReference type="AlphaFoldDB" id="A0A1M5GQJ5"/>
<evidence type="ECO:0000313" key="7">
    <source>
        <dbReference type="Proteomes" id="UP000184520"/>
    </source>
</evidence>